<evidence type="ECO:0000256" key="1">
    <source>
        <dbReference type="ARBA" id="ARBA00022980"/>
    </source>
</evidence>
<evidence type="ECO:0000256" key="3">
    <source>
        <dbReference type="SAM" id="MobiDB-lite"/>
    </source>
</evidence>
<dbReference type="Pfam" id="PF01282">
    <property type="entry name" value="Ribosomal_S24e"/>
    <property type="match status" value="1"/>
</dbReference>
<protein>
    <submittedName>
        <fullName evidence="4">Ribosomal protein S24e</fullName>
    </submittedName>
</protein>
<gene>
    <name evidence="4" type="ORF">B1B_04561</name>
</gene>
<dbReference type="PANTHER" id="PTHR10496">
    <property type="entry name" value="40S RIBOSOMAL PROTEIN S24"/>
    <property type="match status" value="1"/>
</dbReference>
<dbReference type="GO" id="GO:0003735">
    <property type="term" value="F:structural constituent of ribosome"/>
    <property type="evidence" value="ECO:0007669"/>
    <property type="project" value="InterPro"/>
</dbReference>
<accession>T1BN94</accession>
<dbReference type="SUPFAM" id="SSF54189">
    <property type="entry name" value="Ribosomal proteins S24e, L23 and L15e"/>
    <property type="match status" value="1"/>
</dbReference>
<dbReference type="InterPro" id="IPR053709">
    <property type="entry name" value="eRP_eS24_sf"/>
</dbReference>
<comment type="caution">
    <text evidence="4">The sequence shown here is derived from an EMBL/GenBank/DDBJ whole genome shotgun (WGS) entry which is preliminary data.</text>
</comment>
<dbReference type="Gene3D" id="3.30.70.3370">
    <property type="match status" value="1"/>
</dbReference>
<organism evidence="4">
    <name type="scientific">mine drainage metagenome</name>
    <dbReference type="NCBI Taxonomy" id="410659"/>
    <lineage>
        <taxon>unclassified sequences</taxon>
        <taxon>metagenomes</taxon>
        <taxon>ecological metagenomes</taxon>
    </lineage>
</organism>
<dbReference type="AlphaFoldDB" id="T1BN94"/>
<keyword evidence="2" id="KW-0687">Ribonucleoprotein</keyword>
<feature type="compositionally biased region" description="Pro residues" evidence="3">
    <location>
        <begin position="103"/>
        <end position="114"/>
    </location>
</feature>
<reference evidence="4" key="2">
    <citation type="journal article" date="2014" name="ISME J.">
        <title>Microbial stratification in low pH oxic and suboxic macroscopic growths along an acid mine drainage.</title>
        <authorList>
            <person name="Mendez-Garcia C."/>
            <person name="Mesa V."/>
            <person name="Sprenger R.R."/>
            <person name="Richter M."/>
            <person name="Diez M.S."/>
            <person name="Solano J."/>
            <person name="Bargiela R."/>
            <person name="Golyshina O.V."/>
            <person name="Manteca A."/>
            <person name="Ramos J.L."/>
            <person name="Gallego J.R."/>
            <person name="Llorente I."/>
            <person name="Martins Dos Santos V.A."/>
            <person name="Jensen O.N."/>
            <person name="Pelaez A.I."/>
            <person name="Sanchez J."/>
            <person name="Ferrer M."/>
        </authorList>
    </citation>
    <scope>NUCLEOTIDE SEQUENCE</scope>
</reference>
<proteinExistence type="inferred from homology"/>
<dbReference type="InterPro" id="IPR012678">
    <property type="entry name" value="Ribosomal_uL23/eL15/eS24_sf"/>
</dbReference>
<evidence type="ECO:0000256" key="2">
    <source>
        <dbReference type="ARBA" id="ARBA00023274"/>
    </source>
</evidence>
<keyword evidence="1 4" id="KW-0689">Ribosomal protein</keyword>
<dbReference type="HAMAP" id="MF_00545">
    <property type="entry name" value="Ribosomal_eS24"/>
    <property type="match status" value="1"/>
</dbReference>
<dbReference type="InterPro" id="IPR001976">
    <property type="entry name" value="Ribosomal_eS24"/>
</dbReference>
<sequence>MEIRLVDQRPNPLLHRQELRFEVAHATAPTPGREEVRAEIAKQVGVAKDRVVVERMQARFGTATTVGEAMVYESTDIARRTEREHILIRNKLKEKPGAAPPAESAPPAPPAKEA</sequence>
<evidence type="ECO:0000313" key="4">
    <source>
        <dbReference type="EMBL" id="EQD71267.1"/>
    </source>
</evidence>
<reference evidence="4" key="1">
    <citation type="submission" date="2013-08" db="EMBL/GenBank/DDBJ databases">
        <authorList>
            <person name="Mendez C."/>
            <person name="Richter M."/>
            <person name="Ferrer M."/>
            <person name="Sanchez J."/>
        </authorList>
    </citation>
    <scope>NUCLEOTIDE SEQUENCE</scope>
</reference>
<dbReference type="GO" id="GO:0006412">
    <property type="term" value="P:translation"/>
    <property type="evidence" value="ECO:0007669"/>
    <property type="project" value="InterPro"/>
</dbReference>
<feature type="region of interest" description="Disordered" evidence="3">
    <location>
        <begin position="90"/>
        <end position="114"/>
    </location>
</feature>
<dbReference type="GO" id="GO:1990904">
    <property type="term" value="C:ribonucleoprotein complex"/>
    <property type="evidence" value="ECO:0007669"/>
    <property type="project" value="UniProtKB-KW"/>
</dbReference>
<dbReference type="GO" id="GO:0005840">
    <property type="term" value="C:ribosome"/>
    <property type="evidence" value="ECO:0007669"/>
    <property type="project" value="UniProtKB-KW"/>
</dbReference>
<dbReference type="EMBL" id="AUZY01002848">
    <property type="protein sequence ID" value="EQD71267.1"/>
    <property type="molecule type" value="Genomic_DNA"/>
</dbReference>
<name>T1BN94_9ZZZZ</name>